<comment type="caution">
    <text evidence="12">The sequence shown here is derived from an EMBL/GenBank/DDBJ whole genome shotgun (WGS) entry which is preliminary data.</text>
</comment>
<dbReference type="Proteomes" id="UP000283255">
    <property type="component" value="Unassembled WGS sequence"/>
</dbReference>
<dbReference type="SMART" id="SM00387">
    <property type="entry name" value="HATPase_c"/>
    <property type="match status" value="1"/>
</dbReference>
<evidence type="ECO:0000313" key="12">
    <source>
        <dbReference type="EMBL" id="RJG42409.1"/>
    </source>
</evidence>
<keyword evidence="9" id="KW-0812">Transmembrane</keyword>
<dbReference type="CDD" id="cd00082">
    <property type="entry name" value="HisKA"/>
    <property type="match status" value="1"/>
</dbReference>
<feature type="transmembrane region" description="Helical" evidence="9">
    <location>
        <begin position="365"/>
        <end position="386"/>
    </location>
</feature>
<evidence type="ECO:0000256" key="10">
    <source>
        <dbReference type="SAM" id="SignalP"/>
    </source>
</evidence>
<dbReference type="PROSITE" id="PS50109">
    <property type="entry name" value="HIS_KIN"/>
    <property type="match status" value="1"/>
</dbReference>
<keyword evidence="10" id="KW-0732">Signal</keyword>
<keyword evidence="9" id="KW-1133">Transmembrane helix</keyword>
<dbReference type="GO" id="GO:0005524">
    <property type="term" value="F:ATP binding"/>
    <property type="evidence" value="ECO:0007669"/>
    <property type="project" value="UniProtKB-KW"/>
</dbReference>
<dbReference type="RefSeq" id="WP_119911231.1">
    <property type="nucleotide sequence ID" value="NZ_QZCH01000017.1"/>
</dbReference>
<evidence type="ECO:0000256" key="6">
    <source>
        <dbReference type="ARBA" id="ARBA00022741"/>
    </source>
</evidence>
<dbReference type="Gene3D" id="1.10.287.130">
    <property type="match status" value="1"/>
</dbReference>
<keyword evidence="9" id="KW-0472">Membrane</keyword>
<feature type="domain" description="Histidine kinase" evidence="11">
    <location>
        <begin position="448"/>
        <end position="662"/>
    </location>
</feature>
<keyword evidence="4" id="KW-1003">Cell membrane</keyword>
<dbReference type="SUPFAM" id="SSF47384">
    <property type="entry name" value="Homodimeric domain of signal transducing histidine kinase"/>
    <property type="match status" value="1"/>
</dbReference>
<gene>
    <name evidence="12" type="ORF">D1Z90_13120</name>
</gene>
<dbReference type="OrthoDB" id="6735159at2"/>
<evidence type="ECO:0000256" key="8">
    <source>
        <dbReference type="ARBA" id="ARBA00022840"/>
    </source>
</evidence>
<dbReference type="EC" id="2.7.13.3" evidence="3"/>
<evidence type="ECO:0000256" key="5">
    <source>
        <dbReference type="ARBA" id="ARBA00022679"/>
    </source>
</evidence>
<dbReference type="AlphaFoldDB" id="A0A418YD53"/>
<keyword evidence="8" id="KW-0067">ATP-binding</keyword>
<dbReference type="InterPro" id="IPR003661">
    <property type="entry name" value="HisK_dim/P_dom"/>
</dbReference>
<evidence type="ECO:0000259" key="11">
    <source>
        <dbReference type="PROSITE" id="PS50109"/>
    </source>
</evidence>
<keyword evidence="13" id="KW-1185">Reference proteome</keyword>
<dbReference type="PANTHER" id="PTHR44936">
    <property type="entry name" value="SENSOR PROTEIN CREC"/>
    <property type="match status" value="1"/>
</dbReference>
<dbReference type="Gene3D" id="3.30.565.10">
    <property type="entry name" value="Histidine kinase-like ATPase, C-terminal domain"/>
    <property type="match status" value="1"/>
</dbReference>
<dbReference type="InterPro" id="IPR050980">
    <property type="entry name" value="2C_sensor_his_kinase"/>
</dbReference>
<reference evidence="12 13" key="1">
    <citation type="submission" date="2018-09" db="EMBL/GenBank/DDBJ databases">
        <authorList>
            <person name="Wang F."/>
        </authorList>
    </citation>
    <scope>NUCLEOTIDE SEQUENCE [LARGE SCALE GENOMIC DNA]</scope>
    <source>
        <strain evidence="12 13">PLHSC7-2</strain>
    </source>
</reference>
<dbReference type="GO" id="GO:0005886">
    <property type="term" value="C:plasma membrane"/>
    <property type="evidence" value="ECO:0007669"/>
    <property type="project" value="UniProtKB-SubCell"/>
</dbReference>
<evidence type="ECO:0000256" key="9">
    <source>
        <dbReference type="SAM" id="Phobius"/>
    </source>
</evidence>
<dbReference type="SMART" id="SM00388">
    <property type="entry name" value="HisKA"/>
    <property type="match status" value="1"/>
</dbReference>
<dbReference type="GO" id="GO:0000155">
    <property type="term" value="F:phosphorelay sensor kinase activity"/>
    <property type="evidence" value="ECO:0007669"/>
    <property type="project" value="InterPro"/>
</dbReference>
<feature type="chain" id="PRO_5018965391" description="histidine kinase" evidence="10">
    <location>
        <begin position="21"/>
        <end position="662"/>
    </location>
</feature>
<sequence length="662" mass="74877">MKLKTQLLLVSLLMLSLPWAGCQSMKEIANVMAENQKINLSSALTAAAVLVDNQSEHIPGRHHKTLGRAIYAVQGKDQVNLDGYDNDWLQPVAPQLYLEKQHRKLAVQAQYQGQQLYLKLTLTGPPITYFGPNRRAYDAISLKGLGKNDQVEQYLLRTEAPGEFYLQRKTHHVGQYLSSYPAYWRETDSGTVIELALPLAEFSHGISIRWQYPDPIHGLSKLGTNNTFRPLLYQHDLLDNALQPLTKKGLDIFLVDQAGWLLSQAKGETVDTDIAGFWLLESLYAWLLENKHLPDWRPLFKQSRLVYPSFTQQVDQATWFKEGYRRNLLLVQPVTLGQPSQTYYLVGTQQGEVLIRMAGSAFTRLFLISLVVIFITTFALFAYASWLSWRIKKLSASASSQLQGDGQYLGHLPLQHDKDELGTLARSFASLLNFRQQQTDYLSQLASKLSHEIRTPLAVIRSSLDNLQHSSLNEEQQQYVQRANDGCSRLSKMISAMSEAKRLEQSLQDYDREDVPIVTMLEELTAMYQQTWPEHDIQFDNQLVDHDIKINLYPELLVQALDKLMDNAVDFAGKENAIALGVKAEWESVVIFVHNQGSSLPDAMGQQIFESLISVRQGQSSKAHLGLGLHLVSLIAKHHGFKVSAKNQQQGVVFSLSLPTRH</sequence>
<dbReference type="PANTHER" id="PTHR44936:SF10">
    <property type="entry name" value="SENSOR PROTEIN RSTB"/>
    <property type="match status" value="1"/>
</dbReference>
<dbReference type="InterPro" id="IPR005467">
    <property type="entry name" value="His_kinase_dom"/>
</dbReference>
<keyword evidence="5" id="KW-0808">Transferase</keyword>
<dbReference type="EMBL" id="QZCH01000017">
    <property type="protein sequence ID" value="RJG42409.1"/>
    <property type="molecule type" value="Genomic_DNA"/>
</dbReference>
<feature type="signal peptide" evidence="10">
    <location>
        <begin position="1"/>
        <end position="20"/>
    </location>
</feature>
<dbReference type="Pfam" id="PF02518">
    <property type="entry name" value="HATPase_c"/>
    <property type="match status" value="1"/>
</dbReference>
<comment type="catalytic activity">
    <reaction evidence="1">
        <text>ATP + protein L-histidine = ADP + protein N-phospho-L-histidine.</text>
        <dbReference type="EC" id="2.7.13.3"/>
    </reaction>
</comment>
<dbReference type="InterPro" id="IPR036097">
    <property type="entry name" value="HisK_dim/P_sf"/>
</dbReference>
<dbReference type="Gene3D" id="6.10.340.10">
    <property type="match status" value="1"/>
</dbReference>
<evidence type="ECO:0000256" key="1">
    <source>
        <dbReference type="ARBA" id="ARBA00000085"/>
    </source>
</evidence>
<dbReference type="InterPro" id="IPR036890">
    <property type="entry name" value="HATPase_C_sf"/>
</dbReference>
<evidence type="ECO:0000256" key="3">
    <source>
        <dbReference type="ARBA" id="ARBA00012438"/>
    </source>
</evidence>
<organism evidence="12 13">
    <name type="scientific">Motilimonas pumila</name>
    <dbReference type="NCBI Taxonomy" id="2303987"/>
    <lineage>
        <taxon>Bacteria</taxon>
        <taxon>Pseudomonadati</taxon>
        <taxon>Pseudomonadota</taxon>
        <taxon>Gammaproteobacteria</taxon>
        <taxon>Alteromonadales</taxon>
        <taxon>Alteromonadales genera incertae sedis</taxon>
        <taxon>Motilimonas</taxon>
    </lineage>
</organism>
<keyword evidence="7" id="KW-0418">Kinase</keyword>
<evidence type="ECO:0000313" key="13">
    <source>
        <dbReference type="Proteomes" id="UP000283255"/>
    </source>
</evidence>
<dbReference type="SUPFAM" id="SSF55874">
    <property type="entry name" value="ATPase domain of HSP90 chaperone/DNA topoisomerase II/histidine kinase"/>
    <property type="match status" value="1"/>
</dbReference>
<protein>
    <recommendedName>
        <fullName evidence="3">histidine kinase</fullName>
        <ecNumber evidence="3">2.7.13.3</ecNumber>
    </recommendedName>
</protein>
<evidence type="ECO:0000256" key="7">
    <source>
        <dbReference type="ARBA" id="ARBA00022777"/>
    </source>
</evidence>
<keyword evidence="6" id="KW-0547">Nucleotide-binding</keyword>
<dbReference type="Pfam" id="PF00512">
    <property type="entry name" value="HisKA"/>
    <property type="match status" value="1"/>
</dbReference>
<proteinExistence type="predicted"/>
<dbReference type="InterPro" id="IPR003594">
    <property type="entry name" value="HATPase_dom"/>
</dbReference>
<evidence type="ECO:0000256" key="4">
    <source>
        <dbReference type="ARBA" id="ARBA00022475"/>
    </source>
</evidence>
<accession>A0A418YD53</accession>
<reference evidence="12 13" key="2">
    <citation type="submission" date="2019-01" db="EMBL/GenBank/DDBJ databases">
        <title>Motilimonas pumilus sp. nov., isolated from the gut of sea cucumber (Apostichopus japonicus).</title>
        <authorList>
            <person name="Wang F.-Q."/>
            <person name="Ren L.-H."/>
            <person name="Lin Y.-W."/>
            <person name="Sun G.-H."/>
            <person name="Du Z.-J."/>
            <person name="Zhao J.-X."/>
            <person name="Liu X.-J."/>
            <person name="Liu L.-J."/>
        </authorList>
    </citation>
    <scope>NUCLEOTIDE SEQUENCE [LARGE SCALE GENOMIC DNA]</scope>
    <source>
        <strain evidence="12 13">PLHSC7-2</strain>
    </source>
</reference>
<evidence type="ECO:0000256" key="2">
    <source>
        <dbReference type="ARBA" id="ARBA00004651"/>
    </source>
</evidence>
<name>A0A418YD53_9GAMM</name>
<comment type="subcellular location">
    <subcellularLocation>
        <location evidence="2">Cell membrane</location>
        <topology evidence="2">Multi-pass membrane protein</topology>
    </subcellularLocation>
</comment>